<organism evidence="8">
    <name type="scientific">Zooxanthella nutricula</name>
    <dbReference type="NCBI Taxonomy" id="1333877"/>
    <lineage>
        <taxon>Eukaryota</taxon>
        <taxon>Sar</taxon>
        <taxon>Alveolata</taxon>
        <taxon>Dinophyceae</taxon>
        <taxon>Peridiniales</taxon>
        <taxon>Peridiniales incertae sedis</taxon>
        <taxon>Zooxanthella</taxon>
    </lineage>
</organism>
<evidence type="ECO:0000256" key="6">
    <source>
        <dbReference type="SAM" id="Phobius"/>
    </source>
</evidence>
<dbReference type="PANTHER" id="PTHR13439">
    <property type="entry name" value="CT120 PROTEIN"/>
    <property type="match status" value="1"/>
</dbReference>
<feature type="transmembrane region" description="Helical" evidence="6">
    <location>
        <begin position="131"/>
        <end position="152"/>
    </location>
</feature>
<dbReference type="PROSITE" id="PS50922">
    <property type="entry name" value="TLC"/>
    <property type="match status" value="1"/>
</dbReference>
<dbReference type="InterPro" id="IPR050846">
    <property type="entry name" value="TLCD"/>
</dbReference>
<feature type="domain" description="TLC" evidence="7">
    <location>
        <begin position="62"/>
        <end position="275"/>
    </location>
</feature>
<name>A0A6U6NSY2_9DINO</name>
<dbReference type="GO" id="GO:0007009">
    <property type="term" value="P:plasma membrane organization"/>
    <property type="evidence" value="ECO:0007669"/>
    <property type="project" value="TreeGrafter"/>
</dbReference>
<evidence type="ECO:0000256" key="4">
    <source>
        <dbReference type="ARBA" id="ARBA00023136"/>
    </source>
</evidence>
<dbReference type="AlphaFoldDB" id="A0A6U6NSY2"/>
<keyword evidence="2 5" id="KW-0812">Transmembrane</keyword>
<dbReference type="Pfam" id="PF03798">
    <property type="entry name" value="TRAM_LAG1_CLN8"/>
    <property type="match status" value="1"/>
</dbReference>
<dbReference type="GO" id="GO:0055091">
    <property type="term" value="P:phospholipid homeostasis"/>
    <property type="evidence" value="ECO:0007669"/>
    <property type="project" value="TreeGrafter"/>
</dbReference>
<evidence type="ECO:0000259" key="7">
    <source>
        <dbReference type="PROSITE" id="PS50922"/>
    </source>
</evidence>
<sequence length="288" mass="32025">MSADETSGHASSGSLAGSPILGVLEVSAVSDAAPELATYVVIEAAAYAVCLLVTKRLFPGHRDPWNLADVFFSITIFPLLSISAIWSCCVLHDGLEARWRGVTPASRFCLMLYTSRTLIHMPIQCMVNMSSTHLVMMTFHHLFSFLCIGMGLVTNRMVFWGCLDICCEVSTIFLNNVYMLKELTINGKELKELAPAWVYAANGVLLWLSFIFFRLALFPAWLYFWYRDITAAPSETWDKSNAVERYLYPSVTVLLLVLSSAWFVPLTQGMLKAVQAVGVSRPPSSKVE</sequence>
<gene>
    <name evidence="8" type="ORF">BRAN1462_LOCUS33033</name>
</gene>
<evidence type="ECO:0000256" key="3">
    <source>
        <dbReference type="ARBA" id="ARBA00022989"/>
    </source>
</evidence>
<dbReference type="GO" id="GO:0071709">
    <property type="term" value="P:membrane assembly"/>
    <property type="evidence" value="ECO:0007669"/>
    <property type="project" value="TreeGrafter"/>
</dbReference>
<dbReference type="GO" id="GO:0097035">
    <property type="term" value="P:regulation of membrane lipid distribution"/>
    <property type="evidence" value="ECO:0007669"/>
    <property type="project" value="TreeGrafter"/>
</dbReference>
<keyword evidence="3 6" id="KW-1133">Transmembrane helix</keyword>
<dbReference type="GO" id="GO:0005886">
    <property type="term" value="C:plasma membrane"/>
    <property type="evidence" value="ECO:0007669"/>
    <property type="project" value="TreeGrafter"/>
</dbReference>
<dbReference type="EMBL" id="HBGW01052035">
    <property type="protein sequence ID" value="CAD9586352.1"/>
    <property type="molecule type" value="Transcribed_RNA"/>
</dbReference>
<dbReference type="InterPro" id="IPR006634">
    <property type="entry name" value="TLC-dom"/>
</dbReference>
<evidence type="ECO:0000256" key="5">
    <source>
        <dbReference type="PROSITE-ProRule" id="PRU00205"/>
    </source>
</evidence>
<protein>
    <recommendedName>
        <fullName evidence="7">TLC domain-containing protein</fullName>
    </recommendedName>
</protein>
<feature type="transmembrane region" description="Helical" evidence="6">
    <location>
        <begin position="246"/>
        <end position="264"/>
    </location>
</feature>
<keyword evidence="4 5" id="KW-0472">Membrane</keyword>
<reference evidence="8" key="1">
    <citation type="submission" date="2021-01" db="EMBL/GenBank/DDBJ databases">
        <authorList>
            <person name="Corre E."/>
            <person name="Pelletier E."/>
            <person name="Niang G."/>
            <person name="Scheremetjew M."/>
            <person name="Finn R."/>
            <person name="Kale V."/>
            <person name="Holt S."/>
            <person name="Cochrane G."/>
            <person name="Meng A."/>
            <person name="Brown T."/>
            <person name="Cohen L."/>
        </authorList>
    </citation>
    <scope>NUCLEOTIDE SEQUENCE</scope>
    <source>
        <strain evidence="8">RCC3387</strain>
    </source>
</reference>
<dbReference type="PANTHER" id="PTHR13439:SF4">
    <property type="entry name" value="TLC DOMAIN-CONTAINING PROTEIN"/>
    <property type="match status" value="1"/>
</dbReference>
<evidence type="ECO:0000256" key="2">
    <source>
        <dbReference type="ARBA" id="ARBA00022692"/>
    </source>
</evidence>
<evidence type="ECO:0000256" key="1">
    <source>
        <dbReference type="ARBA" id="ARBA00004141"/>
    </source>
</evidence>
<accession>A0A6U6NSY2</accession>
<feature type="transmembrane region" description="Helical" evidence="6">
    <location>
        <begin position="199"/>
        <end position="226"/>
    </location>
</feature>
<feature type="transmembrane region" description="Helical" evidence="6">
    <location>
        <begin position="66"/>
        <end position="87"/>
    </location>
</feature>
<proteinExistence type="predicted"/>
<evidence type="ECO:0000313" key="8">
    <source>
        <dbReference type="EMBL" id="CAD9586352.1"/>
    </source>
</evidence>
<comment type="subcellular location">
    <subcellularLocation>
        <location evidence="1">Membrane</location>
        <topology evidence="1">Multi-pass membrane protein</topology>
    </subcellularLocation>
</comment>